<dbReference type="InterPro" id="IPR036388">
    <property type="entry name" value="WH-like_DNA-bd_sf"/>
</dbReference>
<dbReference type="InterPro" id="IPR016032">
    <property type="entry name" value="Sig_transdc_resp-reg_C-effctor"/>
</dbReference>
<proteinExistence type="predicted"/>
<dbReference type="PANTHER" id="PTHR43133:SF8">
    <property type="entry name" value="RNA POLYMERASE SIGMA FACTOR HI_1459-RELATED"/>
    <property type="match status" value="1"/>
</dbReference>
<accession>A0ABP4MF50</accession>
<dbReference type="PANTHER" id="PTHR43133">
    <property type="entry name" value="RNA POLYMERASE ECF-TYPE SIGMA FACTO"/>
    <property type="match status" value="1"/>
</dbReference>
<sequence>MSRYEGYEAFYKEAFARVLFRALCITGNKELAWDVAQEAMLVMVEKWDERRGRTFDDNLRYAAGVAGKQALSARRRIAVQVKTLIQLGGRRETSAVPFDVEVEFAHDLMAALEGMSVQERAVAVLSASGMSTGDVADALRITQSTVRSHKQRIRRGLHLPSVVLALGEGDA</sequence>
<dbReference type="SMART" id="SM00421">
    <property type="entry name" value="HTH_LUXR"/>
    <property type="match status" value="1"/>
</dbReference>
<gene>
    <name evidence="6" type="ORF">GCM10009827_071270</name>
</gene>
<dbReference type="Gene3D" id="1.10.10.10">
    <property type="entry name" value="Winged helix-like DNA-binding domain superfamily/Winged helix DNA-binding domain"/>
    <property type="match status" value="1"/>
</dbReference>
<keyword evidence="4" id="KW-0804">Transcription</keyword>
<dbReference type="PRINTS" id="PR00038">
    <property type="entry name" value="HTHLUXR"/>
</dbReference>
<keyword evidence="3" id="KW-0238">DNA-binding</keyword>
<dbReference type="SUPFAM" id="SSF88946">
    <property type="entry name" value="Sigma2 domain of RNA polymerase sigma factors"/>
    <property type="match status" value="1"/>
</dbReference>
<dbReference type="RefSeq" id="WP_344507011.1">
    <property type="nucleotide sequence ID" value="NZ_BAAAQD010000016.1"/>
</dbReference>
<dbReference type="NCBIfam" id="TIGR02937">
    <property type="entry name" value="sigma70-ECF"/>
    <property type="match status" value="1"/>
</dbReference>
<evidence type="ECO:0000256" key="1">
    <source>
        <dbReference type="ARBA" id="ARBA00023015"/>
    </source>
</evidence>
<dbReference type="PROSITE" id="PS50043">
    <property type="entry name" value="HTH_LUXR_2"/>
    <property type="match status" value="1"/>
</dbReference>
<evidence type="ECO:0000313" key="6">
    <source>
        <dbReference type="EMBL" id="GAA1541538.1"/>
    </source>
</evidence>
<comment type="caution">
    <text evidence="6">The sequence shown here is derived from an EMBL/GenBank/DDBJ whole genome shotgun (WGS) entry which is preliminary data.</text>
</comment>
<name>A0ABP4MF50_9ACTN</name>
<dbReference type="EMBL" id="BAAAQD010000016">
    <property type="protein sequence ID" value="GAA1541538.1"/>
    <property type="molecule type" value="Genomic_DNA"/>
</dbReference>
<organism evidence="6 7">
    <name type="scientific">Dactylosporangium maewongense</name>
    <dbReference type="NCBI Taxonomy" id="634393"/>
    <lineage>
        <taxon>Bacteria</taxon>
        <taxon>Bacillati</taxon>
        <taxon>Actinomycetota</taxon>
        <taxon>Actinomycetes</taxon>
        <taxon>Micromonosporales</taxon>
        <taxon>Micromonosporaceae</taxon>
        <taxon>Dactylosporangium</taxon>
    </lineage>
</organism>
<evidence type="ECO:0000256" key="4">
    <source>
        <dbReference type="ARBA" id="ARBA00023163"/>
    </source>
</evidence>
<dbReference type="Pfam" id="PF00196">
    <property type="entry name" value="GerE"/>
    <property type="match status" value="1"/>
</dbReference>
<evidence type="ECO:0000259" key="5">
    <source>
        <dbReference type="PROSITE" id="PS50043"/>
    </source>
</evidence>
<evidence type="ECO:0000256" key="3">
    <source>
        <dbReference type="ARBA" id="ARBA00023125"/>
    </source>
</evidence>
<feature type="domain" description="HTH luxR-type" evidence="5">
    <location>
        <begin position="108"/>
        <end position="171"/>
    </location>
</feature>
<dbReference type="InterPro" id="IPR039425">
    <property type="entry name" value="RNA_pol_sigma-70-like"/>
</dbReference>
<keyword evidence="1" id="KW-0805">Transcription regulation</keyword>
<dbReference type="SUPFAM" id="SSF46894">
    <property type="entry name" value="C-terminal effector domain of the bipartite response regulators"/>
    <property type="match status" value="1"/>
</dbReference>
<reference evidence="7" key="1">
    <citation type="journal article" date="2019" name="Int. J. Syst. Evol. Microbiol.">
        <title>The Global Catalogue of Microorganisms (GCM) 10K type strain sequencing project: providing services to taxonomists for standard genome sequencing and annotation.</title>
        <authorList>
            <consortium name="The Broad Institute Genomics Platform"/>
            <consortium name="The Broad Institute Genome Sequencing Center for Infectious Disease"/>
            <person name="Wu L."/>
            <person name="Ma J."/>
        </authorList>
    </citation>
    <scope>NUCLEOTIDE SEQUENCE [LARGE SCALE GENOMIC DNA]</scope>
    <source>
        <strain evidence="7">JCM 15933</strain>
    </source>
</reference>
<keyword evidence="7" id="KW-1185">Reference proteome</keyword>
<dbReference type="InterPro" id="IPR000792">
    <property type="entry name" value="Tscrpt_reg_LuxR_C"/>
</dbReference>
<protein>
    <recommendedName>
        <fullName evidence="5">HTH luxR-type domain-containing protein</fullName>
    </recommendedName>
</protein>
<evidence type="ECO:0000313" key="7">
    <source>
        <dbReference type="Proteomes" id="UP001501470"/>
    </source>
</evidence>
<keyword evidence="2" id="KW-0731">Sigma factor</keyword>
<dbReference type="Proteomes" id="UP001501470">
    <property type="component" value="Unassembled WGS sequence"/>
</dbReference>
<dbReference type="InterPro" id="IPR013325">
    <property type="entry name" value="RNA_pol_sigma_r2"/>
</dbReference>
<evidence type="ECO:0000256" key="2">
    <source>
        <dbReference type="ARBA" id="ARBA00023082"/>
    </source>
</evidence>
<dbReference type="InterPro" id="IPR014284">
    <property type="entry name" value="RNA_pol_sigma-70_dom"/>
</dbReference>